<comment type="caution">
    <text evidence="1">The sequence shown here is derived from an EMBL/GenBank/DDBJ whole genome shotgun (WGS) entry which is preliminary data.</text>
</comment>
<dbReference type="PANTHER" id="PTHR41930">
    <property type="entry name" value="UPF0200 PROTEIN MJ1399"/>
    <property type="match status" value="1"/>
</dbReference>
<proteinExistence type="predicted"/>
<dbReference type="Pfam" id="PF13207">
    <property type="entry name" value="AAA_17"/>
    <property type="match status" value="1"/>
</dbReference>
<reference evidence="1 2" key="1">
    <citation type="submission" date="2017-09" db="EMBL/GenBank/DDBJ databases">
        <title>Depth-based differentiation of microbial function through sediment-hosted aquifers and enrichment of novel symbionts in the deep terrestrial subsurface.</title>
        <authorList>
            <person name="Probst A.J."/>
            <person name="Ladd B."/>
            <person name="Jarett J.K."/>
            <person name="Geller-Mcgrath D.E."/>
            <person name="Sieber C.M."/>
            <person name="Emerson J.B."/>
            <person name="Anantharaman K."/>
            <person name="Thomas B.C."/>
            <person name="Malmstrom R."/>
            <person name="Stieglmeier M."/>
            <person name="Klingl A."/>
            <person name="Woyke T."/>
            <person name="Ryan C.M."/>
            <person name="Banfield J.F."/>
        </authorList>
    </citation>
    <scope>NUCLEOTIDE SEQUENCE [LARGE SCALE GENOMIC DNA]</scope>
    <source>
        <strain evidence="1">CG11_big_fil_rev_8_21_14_0_20_36_20</strain>
    </source>
</reference>
<dbReference type="Proteomes" id="UP000230564">
    <property type="component" value="Unassembled WGS sequence"/>
</dbReference>
<dbReference type="Gene3D" id="3.40.50.300">
    <property type="entry name" value="P-loop containing nucleotide triphosphate hydrolases"/>
    <property type="match status" value="1"/>
</dbReference>
<dbReference type="SUPFAM" id="SSF52540">
    <property type="entry name" value="P-loop containing nucleoside triphosphate hydrolases"/>
    <property type="match status" value="1"/>
</dbReference>
<sequence>MKNKQILGFTGLIASGKGSACKYLIEKYGAVPVRFSTPLRDVLDRLYLEQSRDNLQLISKILRENFGQDLLAKIITGDIEKIKNDLLVVDGIRRPDDIKYLRHLKNFLLVAVDTDIKIRFKRVRSRTQNTDDQGKSWEEFLEEEKGETELYIPELIKQADITINNNGQREEMFQQLDNLMKEING</sequence>
<name>A0A2H0NAW6_9BACT</name>
<evidence type="ECO:0000313" key="2">
    <source>
        <dbReference type="Proteomes" id="UP000230564"/>
    </source>
</evidence>
<evidence type="ECO:0000313" key="1">
    <source>
        <dbReference type="EMBL" id="PIR06033.1"/>
    </source>
</evidence>
<dbReference type="InterPro" id="IPR027417">
    <property type="entry name" value="P-loop_NTPase"/>
</dbReference>
<protein>
    <recommendedName>
        <fullName evidence="3">Dephospho-CoA kinase</fullName>
    </recommendedName>
</protein>
<dbReference type="PANTHER" id="PTHR41930:SF1">
    <property type="entry name" value="DEPHOSPHO-COA KINASE"/>
    <property type="match status" value="1"/>
</dbReference>
<organism evidence="1 2">
    <name type="scientific">Candidatus Komeilibacteria bacterium CG11_big_fil_rev_8_21_14_0_20_36_20</name>
    <dbReference type="NCBI Taxonomy" id="1974477"/>
    <lineage>
        <taxon>Bacteria</taxon>
        <taxon>Candidatus Komeiliibacteriota</taxon>
    </lineage>
</organism>
<dbReference type="EMBL" id="PCWQ01000023">
    <property type="protein sequence ID" value="PIR06033.1"/>
    <property type="molecule type" value="Genomic_DNA"/>
</dbReference>
<evidence type="ECO:0008006" key="3">
    <source>
        <dbReference type="Google" id="ProtNLM"/>
    </source>
</evidence>
<dbReference type="AlphaFoldDB" id="A0A2H0NAW6"/>
<accession>A0A2H0NAW6</accession>
<gene>
    <name evidence="1" type="ORF">COV55_04875</name>
</gene>